<evidence type="ECO:0000256" key="13">
    <source>
        <dbReference type="HAMAP-Rule" id="MF_01694"/>
    </source>
</evidence>
<evidence type="ECO:0000256" key="1">
    <source>
        <dbReference type="ARBA" id="ARBA00004942"/>
    </source>
</evidence>
<dbReference type="SUPFAM" id="SSF102114">
    <property type="entry name" value="Radical SAM enzymes"/>
    <property type="match status" value="1"/>
</dbReference>
<feature type="binding site" evidence="13 14">
    <location>
        <position position="57"/>
    </location>
    <ligand>
        <name>[4Fe-4S] cluster</name>
        <dbReference type="ChEBI" id="CHEBI:49883"/>
        <note>4Fe-4S-S-AdoMet</note>
    </ligand>
</feature>
<dbReference type="NCBIfam" id="TIGR00433">
    <property type="entry name" value="bioB"/>
    <property type="match status" value="1"/>
</dbReference>
<dbReference type="UniPathway" id="UPA00078">
    <property type="reaction ID" value="UER00162"/>
</dbReference>
<comment type="subunit">
    <text evidence="13">Homodimer.</text>
</comment>
<feature type="binding site" evidence="13 14">
    <location>
        <position position="64"/>
    </location>
    <ligand>
        <name>[4Fe-4S] cluster</name>
        <dbReference type="ChEBI" id="CHEBI:49883"/>
        <note>4Fe-4S-S-AdoMet</note>
    </ligand>
</feature>
<proteinExistence type="inferred from homology"/>
<dbReference type="Proteomes" id="UP000078529">
    <property type="component" value="Unassembled WGS sequence"/>
</dbReference>
<reference evidence="16 17" key="1">
    <citation type="journal article" date="2016" name="Front. Microbiol.">
        <title>Genomic Resource of Rice Seed Associated Bacteria.</title>
        <authorList>
            <person name="Midha S."/>
            <person name="Bansal K."/>
            <person name="Sharma S."/>
            <person name="Kumar N."/>
            <person name="Patil P.P."/>
            <person name="Chaudhry V."/>
            <person name="Patil P.B."/>
        </authorList>
    </citation>
    <scope>NUCLEOTIDE SEQUENCE [LARGE SCALE GENOMIC DNA]</scope>
    <source>
        <strain evidence="16 17">NS365</strain>
    </source>
</reference>
<evidence type="ECO:0000256" key="9">
    <source>
        <dbReference type="ARBA" id="ARBA00022756"/>
    </source>
</evidence>
<evidence type="ECO:0000256" key="6">
    <source>
        <dbReference type="ARBA" id="ARBA00022691"/>
    </source>
</evidence>
<dbReference type="CDD" id="cd01335">
    <property type="entry name" value="Radical_SAM"/>
    <property type="match status" value="1"/>
</dbReference>
<dbReference type="GO" id="GO:0004076">
    <property type="term" value="F:biotin synthase activity"/>
    <property type="evidence" value="ECO:0007669"/>
    <property type="project" value="UniProtKB-UniRule"/>
</dbReference>
<keyword evidence="5 13" id="KW-0808">Transferase</keyword>
<comment type="pathway">
    <text evidence="1 13">Cofactor biosynthesis; biotin biosynthesis; biotin from 7,8-diaminononanoate: step 2/2.</text>
</comment>
<feature type="binding site" evidence="13 14">
    <location>
        <position position="61"/>
    </location>
    <ligand>
        <name>[4Fe-4S] cluster</name>
        <dbReference type="ChEBI" id="CHEBI:49883"/>
        <note>4Fe-4S-S-AdoMet</note>
    </ligand>
</feature>
<dbReference type="InterPro" id="IPR013785">
    <property type="entry name" value="Aldolase_TIM"/>
</dbReference>
<keyword evidence="4 13" id="KW-0004">4Fe-4S</keyword>
<evidence type="ECO:0000256" key="3">
    <source>
        <dbReference type="ARBA" id="ARBA00012236"/>
    </source>
</evidence>
<dbReference type="GO" id="GO:0051539">
    <property type="term" value="F:4 iron, 4 sulfur cluster binding"/>
    <property type="evidence" value="ECO:0007669"/>
    <property type="project" value="UniProtKB-KW"/>
</dbReference>
<dbReference type="EMBL" id="LDQA01000011">
    <property type="protein sequence ID" value="KTR07282.1"/>
    <property type="molecule type" value="Genomic_DNA"/>
</dbReference>
<dbReference type="PATRIC" id="fig|401562.4.peg.396"/>
<protein>
    <recommendedName>
        <fullName evidence="3 13">Biotin synthase</fullName>
        <ecNumber evidence="3 13">2.8.1.6</ecNumber>
    </recommendedName>
</protein>
<dbReference type="PANTHER" id="PTHR22976:SF2">
    <property type="entry name" value="BIOTIN SYNTHASE, MITOCHONDRIAL"/>
    <property type="match status" value="1"/>
</dbReference>
<dbReference type="SFLD" id="SFLDF00272">
    <property type="entry name" value="biotin_synthase"/>
    <property type="match status" value="1"/>
</dbReference>
<dbReference type="SFLD" id="SFLDG01060">
    <property type="entry name" value="BATS_domain_containing"/>
    <property type="match status" value="1"/>
</dbReference>
<dbReference type="Gene3D" id="3.20.20.70">
    <property type="entry name" value="Aldolase class I"/>
    <property type="match status" value="1"/>
</dbReference>
<dbReference type="SFLD" id="SFLDG01278">
    <property type="entry name" value="biotin_synthase_like"/>
    <property type="match status" value="1"/>
</dbReference>
<feature type="binding site" evidence="13 14">
    <location>
        <position position="134"/>
    </location>
    <ligand>
        <name>[2Fe-2S] cluster</name>
        <dbReference type="ChEBI" id="CHEBI:190135"/>
    </ligand>
</feature>
<gene>
    <name evidence="13" type="primary">bioB</name>
    <name evidence="16" type="ORF">NS365_04220</name>
</gene>
<name>A0A175RWM4_9HYPH</name>
<feature type="binding site" evidence="13 14">
    <location>
        <position position="266"/>
    </location>
    <ligand>
        <name>[2Fe-2S] cluster</name>
        <dbReference type="ChEBI" id="CHEBI:190135"/>
    </ligand>
</feature>
<dbReference type="GO" id="GO:0051537">
    <property type="term" value="F:2 iron, 2 sulfur cluster binding"/>
    <property type="evidence" value="ECO:0007669"/>
    <property type="project" value="UniProtKB-KW"/>
</dbReference>
<evidence type="ECO:0000256" key="10">
    <source>
        <dbReference type="ARBA" id="ARBA00023004"/>
    </source>
</evidence>
<comment type="cofactor">
    <cofactor evidence="13">
        <name>[2Fe-2S] cluster</name>
        <dbReference type="ChEBI" id="CHEBI:190135"/>
    </cofactor>
    <text evidence="13">Binds 1 [2Fe-2S] cluster. The cluster is coordinated with 3 cysteines and 1 arginine.</text>
</comment>
<dbReference type="SFLD" id="SFLDS00029">
    <property type="entry name" value="Radical_SAM"/>
    <property type="match status" value="1"/>
</dbReference>
<evidence type="ECO:0000259" key="15">
    <source>
        <dbReference type="PROSITE" id="PS51918"/>
    </source>
</evidence>
<evidence type="ECO:0000256" key="11">
    <source>
        <dbReference type="ARBA" id="ARBA00023014"/>
    </source>
</evidence>
<dbReference type="PANTHER" id="PTHR22976">
    <property type="entry name" value="BIOTIN SYNTHASE"/>
    <property type="match status" value="1"/>
</dbReference>
<comment type="cofactor">
    <cofactor evidence="14">
        <name>[2Fe-2S] cluster</name>
        <dbReference type="ChEBI" id="CHEBI:190135"/>
    </cofactor>
    <text evidence="14">Binds 1 [2Fe-2S] cluster. The cluster is coordinated with 3 cysteines and 1 arginine.</text>
</comment>
<evidence type="ECO:0000313" key="17">
    <source>
        <dbReference type="Proteomes" id="UP000078529"/>
    </source>
</evidence>
<evidence type="ECO:0000256" key="8">
    <source>
        <dbReference type="ARBA" id="ARBA00022723"/>
    </source>
</evidence>
<dbReference type="GO" id="GO:0009102">
    <property type="term" value="P:biotin biosynthetic process"/>
    <property type="evidence" value="ECO:0007669"/>
    <property type="project" value="UniProtKB-UniRule"/>
</dbReference>
<evidence type="ECO:0000256" key="12">
    <source>
        <dbReference type="ARBA" id="ARBA00051157"/>
    </source>
</evidence>
<dbReference type="HAMAP" id="MF_01694">
    <property type="entry name" value="BioB"/>
    <property type="match status" value="1"/>
</dbReference>
<sequence>MSADGVIRHDWSVEEITVLLEAPLLDLVGRAQAVHRAHHDPDHVQRASLLSIKTGGCPEDCAYCPQSAHHREVELTRDRLMEPDKVIALAQTAKAAGASRFCMGAAWREVRDGREFDAVVEMVEGVRALGMEACVTLGMLKLHQAERLARAGLTAYNHNLDTSPEFYERIISTRTYRDRLETLGLVRRAGIELCCGGIVGMGESVMDRASLLQVLSGFDPHPESVPINALVPVEGTPLAGRERIDALDLVRMVATARLVMPKARVRLSAGRSQLTREAQILCFLAGANSIFYGETLLTTPNAGIGEDAALFAAIGPQGSGAEAGRL</sequence>
<keyword evidence="6 13" id="KW-0949">S-adenosyl-L-methionine</keyword>
<dbReference type="PIRSF" id="PIRSF001619">
    <property type="entry name" value="Biotin_synth"/>
    <property type="match status" value="1"/>
</dbReference>
<feature type="binding site" evidence="13 14">
    <location>
        <position position="102"/>
    </location>
    <ligand>
        <name>[2Fe-2S] cluster</name>
        <dbReference type="ChEBI" id="CHEBI:190135"/>
    </ligand>
</feature>
<keyword evidence="8 13" id="KW-0479">Metal-binding</keyword>
<comment type="function">
    <text evidence="13">Catalyzes the conversion of dethiobiotin (DTB) to biotin by the insertion of a sulfur atom into dethiobiotin via a radical-based mechanism.</text>
</comment>
<comment type="cofactor">
    <cofactor evidence="13 14">
        <name>[4Fe-4S] cluster</name>
        <dbReference type="ChEBI" id="CHEBI:49883"/>
    </cofactor>
    <text evidence="13 14">Binds 1 [4Fe-4S] cluster. The cluster is coordinated with 3 cysteines and an exchangeable S-adenosyl-L-methionine.</text>
</comment>
<keyword evidence="9 13" id="KW-0093">Biotin biosynthesis</keyword>
<accession>A0A175RWM4</accession>
<dbReference type="AlphaFoldDB" id="A0A175RWM4"/>
<organism evidence="16 17">
    <name type="scientific">Aureimonas ureilytica</name>
    <dbReference type="NCBI Taxonomy" id="401562"/>
    <lineage>
        <taxon>Bacteria</taxon>
        <taxon>Pseudomonadati</taxon>
        <taxon>Pseudomonadota</taxon>
        <taxon>Alphaproteobacteria</taxon>
        <taxon>Hyphomicrobiales</taxon>
        <taxon>Aurantimonadaceae</taxon>
        <taxon>Aureimonas</taxon>
    </lineage>
</organism>
<dbReference type="InterPro" id="IPR006638">
    <property type="entry name" value="Elp3/MiaA/NifB-like_rSAM"/>
</dbReference>
<evidence type="ECO:0000256" key="5">
    <source>
        <dbReference type="ARBA" id="ARBA00022679"/>
    </source>
</evidence>
<dbReference type="SMART" id="SM00729">
    <property type="entry name" value="Elp3"/>
    <property type="match status" value="1"/>
</dbReference>
<dbReference type="PROSITE" id="PS51918">
    <property type="entry name" value="RADICAL_SAM"/>
    <property type="match status" value="1"/>
</dbReference>
<keyword evidence="7 13" id="KW-0001">2Fe-2S</keyword>
<comment type="catalytic activity">
    <reaction evidence="12 13">
        <text>(4R,5S)-dethiobiotin + (sulfur carrier)-SH + 2 reduced [2Fe-2S]-[ferredoxin] + 2 S-adenosyl-L-methionine = (sulfur carrier)-H + biotin + 2 5'-deoxyadenosine + 2 L-methionine + 2 oxidized [2Fe-2S]-[ferredoxin]</text>
        <dbReference type="Rhea" id="RHEA:22060"/>
        <dbReference type="Rhea" id="RHEA-COMP:10000"/>
        <dbReference type="Rhea" id="RHEA-COMP:10001"/>
        <dbReference type="Rhea" id="RHEA-COMP:14737"/>
        <dbReference type="Rhea" id="RHEA-COMP:14739"/>
        <dbReference type="ChEBI" id="CHEBI:17319"/>
        <dbReference type="ChEBI" id="CHEBI:29917"/>
        <dbReference type="ChEBI" id="CHEBI:33737"/>
        <dbReference type="ChEBI" id="CHEBI:33738"/>
        <dbReference type="ChEBI" id="CHEBI:57586"/>
        <dbReference type="ChEBI" id="CHEBI:57844"/>
        <dbReference type="ChEBI" id="CHEBI:59789"/>
        <dbReference type="ChEBI" id="CHEBI:64428"/>
        <dbReference type="ChEBI" id="CHEBI:149473"/>
        <dbReference type="EC" id="2.8.1.6"/>
    </reaction>
</comment>
<dbReference type="InterPro" id="IPR024177">
    <property type="entry name" value="Biotin_synthase"/>
</dbReference>
<dbReference type="InterPro" id="IPR058240">
    <property type="entry name" value="rSAM_sf"/>
</dbReference>
<dbReference type="InterPro" id="IPR007197">
    <property type="entry name" value="rSAM"/>
</dbReference>
<dbReference type="InterPro" id="IPR010722">
    <property type="entry name" value="BATS_dom"/>
</dbReference>
<feature type="binding site" evidence="13 14">
    <location>
        <position position="194"/>
    </location>
    <ligand>
        <name>[2Fe-2S] cluster</name>
        <dbReference type="ChEBI" id="CHEBI:190135"/>
    </ligand>
</feature>
<evidence type="ECO:0000256" key="4">
    <source>
        <dbReference type="ARBA" id="ARBA00022485"/>
    </source>
</evidence>
<evidence type="ECO:0000256" key="14">
    <source>
        <dbReference type="PIRSR" id="PIRSR001619-1"/>
    </source>
</evidence>
<dbReference type="Pfam" id="PF06968">
    <property type="entry name" value="BATS"/>
    <property type="match status" value="1"/>
</dbReference>
<dbReference type="RefSeq" id="WP_058599036.1">
    <property type="nucleotide sequence ID" value="NZ_LDQA01000011.1"/>
</dbReference>
<feature type="domain" description="Radical SAM core" evidence="15">
    <location>
        <begin position="42"/>
        <end position="271"/>
    </location>
</feature>
<comment type="caution">
    <text evidence="16">The sequence shown here is derived from an EMBL/GenBank/DDBJ whole genome shotgun (WGS) entry which is preliminary data.</text>
</comment>
<evidence type="ECO:0000313" key="16">
    <source>
        <dbReference type="EMBL" id="KTR07282.1"/>
    </source>
</evidence>
<dbReference type="SMART" id="SM00876">
    <property type="entry name" value="BATS"/>
    <property type="match status" value="1"/>
</dbReference>
<dbReference type="Pfam" id="PF04055">
    <property type="entry name" value="Radical_SAM"/>
    <property type="match status" value="1"/>
</dbReference>
<dbReference type="GO" id="GO:0005506">
    <property type="term" value="F:iron ion binding"/>
    <property type="evidence" value="ECO:0007669"/>
    <property type="project" value="UniProtKB-UniRule"/>
</dbReference>
<keyword evidence="11 13" id="KW-0411">Iron-sulfur</keyword>
<evidence type="ECO:0000256" key="2">
    <source>
        <dbReference type="ARBA" id="ARBA00010765"/>
    </source>
</evidence>
<evidence type="ECO:0000256" key="7">
    <source>
        <dbReference type="ARBA" id="ARBA00022714"/>
    </source>
</evidence>
<dbReference type="EC" id="2.8.1.6" evidence="3 13"/>
<keyword evidence="17" id="KW-1185">Reference proteome</keyword>
<dbReference type="InterPro" id="IPR002684">
    <property type="entry name" value="Biotin_synth/BioAB"/>
</dbReference>
<keyword evidence="10 13" id="KW-0408">Iron</keyword>
<comment type="similarity">
    <text evidence="2 13">Belongs to the radical SAM superfamily. Biotin synthase family.</text>
</comment>